<dbReference type="RefSeq" id="WP_092725110.1">
    <property type="nucleotide sequence ID" value="NZ_FNGW01000003.1"/>
</dbReference>
<feature type="transmembrane region" description="Helical" evidence="1">
    <location>
        <begin position="6"/>
        <end position="24"/>
    </location>
</feature>
<accession>A0A1G9N068</accession>
<keyword evidence="1" id="KW-0812">Transmembrane</keyword>
<keyword evidence="1" id="KW-0472">Membrane</keyword>
<evidence type="ECO:0000256" key="1">
    <source>
        <dbReference type="SAM" id="Phobius"/>
    </source>
</evidence>
<feature type="transmembrane region" description="Helical" evidence="1">
    <location>
        <begin position="45"/>
        <end position="61"/>
    </location>
</feature>
<evidence type="ECO:0000313" key="2">
    <source>
        <dbReference type="EMBL" id="SDL79878.1"/>
    </source>
</evidence>
<gene>
    <name evidence="2" type="ORF">SAMN04515677_103425</name>
</gene>
<sequence length="62" mass="6886">MLKILGVLFIVLGLILNTYSIYAFKNTKNLNKTKKEELDKLKKNGTTFLFAGVSALVLGLIL</sequence>
<protein>
    <submittedName>
        <fullName evidence="2">Uncharacterized protein</fullName>
    </submittedName>
</protein>
<keyword evidence="3" id="KW-1185">Reference proteome</keyword>
<name>A0A1G9N068_9FIRM</name>
<proteinExistence type="predicted"/>
<reference evidence="2 3" key="1">
    <citation type="submission" date="2016-10" db="EMBL/GenBank/DDBJ databases">
        <authorList>
            <person name="de Groot N.N."/>
        </authorList>
    </citation>
    <scope>NUCLEOTIDE SEQUENCE [LARGE SCALE GENOMIC DNA]</scope>
    <source>
        <strain evidence="2 3">DSM 797</strain>
    </source>
</reference>
<keyword evidence="1" id="KW-1133">Transmembrane helix</keyword>
<evidence type="ECO:0000313" key="3">
    <source>
        <dbReference type="Proteomes" id="UP000199068"/>
    </source>
</evidence>
<dbReference type="AlphaFoldDB" id="A0A1G9N068"/>
<dbReference type="Proteomes" id="UP000199068">
    <property type="component" value="Unassembled WGS sequence"/>
</dbReference>
<dbReference type="EMBL" id="FNGW01000003">
    <property type="protein sequence ID" value="SDL79878.1"/>
    <property type="molecule type" value="Genomic_DNA"/>
</dbReference>
<organism evidence="2 3">
    <name type="scientific">Romboutsia lituseburensis DSM 797</name>
    <dbReference type="NCBI Taxonomy" id="1121325"/>
    <lineage>
        <taxon>Bacteria</taxon>
        <taxon>Bacillati</taxon>
        <taxon>Bacillota</taxon>
        <taxon>Clostridia</taxon>
        <taxon>Peptostreptococcales</taxon>
        <taxon>Peptostreptococcaceae</taxon>
        <taxon>Romboutsia</taxon>
    </lineage>
</organism>